<dbReference type="Pfam" id="PF08281">
    <property type="entry name" value="Sigma70_r4_2"/>
    <property type="match status" value="1"/>
</dbReference>
<comment type="caution">
    <text evidence="8">The sequence shown here is derived from an EMBL/GenBank/DDBJ whole genome shotgun (WGS) entry which is preliminary data.</text>
</comment>
<dbReference type="InterPro" id="IPR014284">
    <property type="entry name" value="RNA_pol_sigma-70_dom"/>
</dbReference>
<evidence type="ECO:0000259" key="7">
    <source>
        <dbReference type="Pfam" id="PF08281"/>
    </source>
</evidence>
<dbReference type="InterPro" id="IPR039425">
    <property type="entry name" value="RNA_pol_sigma-70-like"/>
</dbReference>
<dbReference type="InterPro" id="IPR007627">
    <property type="entry name" value="RNA_pol_sigma70_r2"/>
</dbReference>
<dbReference type="InterPro" id="IPR013249">
    <property type="entry name" value="RNA_pol_sigma70_r4_t2"/>
</dbReference>
<dbReference type="PANTHER" id="PTHR43133">
    <property type="entry name" value="RNA POLYMERASE ECF-TYPE SIGMA FACTO"/>
    <property type="match status" value="1"/>
</dbReference>
<sequence>MRERWNAARAITSVSIETDTVTDMRGPRLEATDWHDLYTAHAQTLYHYVVRRVGESVAEDIVADAFLETWRIRDRYNSNVAQSRSWLFGVATNKIRHHYRAEARRLKAAARNIAAEASTVSNDPADLGWTLDSQLALALSNLRPEEREVILLVAWAELTPLEISRVLDLPPATVRTRLFRARTALKRSYPQVLDRP</sequence>
<dbReference type="InterPro" id="IPR013324">
    <property type="entry name" value="RNA_pol_sigma_r3/r4-like"/>
</dbReference>
<keyword evidence="9" id="KW-1185">Reference proteome</keyword>
<dbReference type="Pfam" id="PF04542">
    <property type="entry name" value="Sigma70_r2"/>
    <property type="match status" value="1"/>
</dbReference>
<feature type="domain" description="RNA polymerase sigma-70 region 2" evidence="6">
    <location>
        <begin position="37"/>
        <end position="105"/>
    </location>
</feature>
<gene>
    <name evidence="8" type="ORF">M2280_000934</name>
</gene>
<evidence type="ECO:0000256" key="3">
    <source>
        <dbReference type="ARBA" id="ARBA00023082"/>
    </source>
</evidence>
<protein>
    <submittedName>
        <fullName evidence="8">RNA polymerase sigma factor (Sigma-70 family)</fullName>
    </submittedName>
</protein>
<evidence type="ECO:0000256" key="1">
    <source>
        <dbReference type="ARBA" id="ARBA00010641"/>
    </source>
</evidence>
<organism evidence="8 9">
    <name type="scientific">Prescottella agglutinans</name>
    <dbReference type="NCBI Taxonomy" id="1644129"/>
    <lineage>
        <taxon>Bacteria</taxon>
        <taxon>Bacillati</taxon>
        <taxon>Actinomycetota</taxon>
        <taxon>Actinomycetes</taxon>
        <taxon>Mycobacteriales</taxon>
        <taxon>Nocardiaceae</taxon>
        <taxon>Prescottella</taxon>
    </lineage>
</organism>
<keyword evidence="5" id="KW-0804">Transcription</keyword>
<feature type="domain" description="RNA polymerase sigma factor 70 region 4 type 2" evidence="7">
    <location>
        <begin position="134"/>
        <end position="185"/>
    </location>
</feature>
<dbReference type="CDD" id="cd06171">
    <property type="entry name" value="Sigma70_r4"/>
    <property type="match status" value="1"/>
</dbReference>
<name>A0ABT6M718_9NOCA</name>
<dbReference type="Gene3D" id="1.10.1740.10">
    <property type="match status" value="1"/>
</dbReference>
<evidence type="ECO:0000256" key="2">
    <source>
        <dbReference type="ARBA" id="ARBA00023015"/>
    </source>
</evidence>
<dbReference type="EMBL" id="JARXVC010000002">
    <property type="protein sequence ID" value="MDH6279725.1"/>
    <property type="molecule type" value="Genomic_DNA"/>
</dbReference>
<evidence type="ECO:0000256" key="4">
    <source>
        <dbReference type="ARBA" id="ARBA00023125"/>
    </source>
</evidence>
<evidence type="ECO:0000313" key="8">
    <source>
        <dbReference type="EMBL" id="MDH6279725.1"/>
    </source>
</evidence>
<keyword evidence="3" id="KW-0731">Sigma factor</keyword>
<proteinExistence type="inferred from homology"/>
<evidence type="ECO:0000259" key="6">
    <source>
        <dbReference type="Pfam" id="PF04542"/>
    </source>
</evidence>
<keyword evidence="2" id="KW-0805">Transcription regulation</keyword>
<accession>A0ABT6M718</accession>
<dbReference type="SUPFAM" id="SSF88946">
    <property type="entry name" value="Sigma2 domain of RNA polymerase sigma factors"/>
    <property type="match status" value="1"/>
</dbReference>
<evidence type="ECO:0000256" key="5">
    <source>
        <dbReference type="ARBA" id="ARBA00023163"/>
    </source>
</evidence>
<dbReference type="Gene3D" id="1.10.10.10">
    <property type="entry name" value="Winged helix-like DNA-binding domain superfamily/Winged helix DNA-binding domain"/>
    <property type="match status" value="1"/>
</dbReference>
<dbReference type="PANTHER" id="PTHR43133:SF52">
    <property type="entry name" value="ECF RNA POLYMERASE SIGMA FACTOR SIGL"/>
    <property type="match status" value="1"/>
</dbReference>
<dbReference type="Proteomes" id="UP001160334">
    <property type="component" value="Unassembled WGS sequence"/>
</dbReference>
<reference evidence="8 9" key="1">
    <citation type="submission" date="2023-04" db="EMBL/GenBank/DDBJ databases">
        <title>Forest soil microbial communities from Buena Vista Peninsula, Colon Province, Panama.</title>
        <authorList>
            <person name="Bouskill N."/>
        </authorList>
    </citation>
    <scope>NUCLEOTIDE SEQUENCE [LARGE SCALE GENOMIC DNA]</scope>
    <source>
        <strain evidence="8 9">CFH S0262</strain>
    </source>
</reference>
<dbReference type="NCBIfam" id="TIGR02937">
    <property type="entry name" value="sigma70-ECF"/>
    <property type="match status" value="1"/>
</dbReference>
<dbReference type="InterPro" id="IPR013325">
    <property type="entry name" value="RNA_pol_sigma_r2"/>
</dbReference>
<dbReference type="SUPFAM" id="SSF88659">
    <property type="entry name" value="Sigma3 and sigma4 domains of RNA polymerase sigma factors"/>
    <property type="match status" value="1"/>
</dbReference>
<dbReference type="InterPro" id="IPR036388">
    <property type="entry name" value="WH-like_DNA-bd_sf"/>
</dbReference>
<evidence type="ECO:0000313" key="9">
    <source>
        <dbReference type="Proteomes" id="UP001160334"/>
    </source>
</evidence>
<keyword evidence="4" id="KW-0238">DNA-binding</keyword>
<comment type="similarity">
    <text evidence="1">Belongs to the sigma-70 factor family. ECF subfamily.</text>
</comment>